<evidence type="ECO:0000313" key="2">
    <source>
        <dbReference type="Proteomes" id="UP000266723"/>
    </source>
</evidence>
<protein>
    <submittedName>
        <fullName evidence="1">Uncharacterized protein</fullName>
    </submittedName>
</protein>
<evidence type="ECO:0000313" key="1">
    <source>
        <dbReference type="EMBL" id="KAF3567200.1"/>
    </source>
</evidence>
<comment type="caution">
    <text evidence="1">The sequence shown here is derived from an EMBL/GenBank/DDBJ whole genome shotgun (WGS) entry which is preliminary data.</text>
</comment>
<dbReference type="EMBL" id="QGKV02000759">
    <property type="protein sequence ID" value="KAF3567200.1"/>
    <property type="molecule type" value="Genomic_DNA"/>
</dbReference>
<keyword evidence="2" id="KW-1185">Reference proteome</keyword>
<dbReference type="Proteomes" id="UP000266723">
    <property type="component" value="Unassembled WGS sequence"/>
</dbReference>
<accession>A0ABQ7D6T5</accession>
<organism evidence="1 2">
    <name type="scientific">Brassica cretica</name>
    <name type="common">Mustard</name>
    <dbReference type="NCBI Taxonomy" id="69181"/>
    <lineage>
        <taxon>Eukaryota</taxon>
        <taxon>Viridiplantae</taxon>
        <taxon>Streptophyta</taxon>
        <taxon>Embryophyta</taxon>
        <taxon>Tracheophyta</taxon>
        <taxon>Spermatophyta</taxon>
        <taxon>Magnoliopsida</taxon>
        <taxon>eudicotyledons</taxon>
        <taxon>Gunneridae</taxon>
        <taxon>Pentapetalae</taxon>
        <taxon>rosids</taxon>
        <taxon>malvids</taxon>
        <taxon>Brassicales</taxon>
        <taxon>Brassicaceae</taxon>
        <taxon>Brassiceae</taxon>
        <taxon>Brassica</taxon>
    </lineage>
</organism>
<proteinExistence type="predicted"/>
<reference evidence="1 2" key="1">
    <citation type="journal article" date="2020" name="BMC Genomics">
        <title>Intraspecific diversification of the crop wild relative Brassica cretica Lam. using demographic model selection.</title>
        <authorList>
            <person name="Kioukis A."/>
            <person name="Michalopoulou V.A."/>
            <person name="Briers L."/>
            <person name="Pirintsos S."/>
            <person name="Studholme D.J."/>
            <person name="Pavlidis P."/>
            <person name="Sarris P.F."/>
        </authorList>
    </citation>
    <scope>NUCLEOTIDE SEQUENCE [LARGE SCALE GENOMIC DNA]</scope>
    <source>
        <strain evidence="2">cv. PFS-1207/04</strain>
    </source>
</reference>
<gene>
    <name evidence="1" type="ORF">DY000_02017761</name>
</gene>
<sequence length="104" mass="11767">MKSVSIGIQKRTQRRSFLRPDRSLCSELERPSLAGAWRYVATEQRCVSAWSLCSEQAWLDLGRYVAIRVCARSLRDDRAVCVLGRYVATELCACLVAMKRPSLA</sequence>
<name>A0ABQ7D6T5_BRACR</name>